<sequence>MEDWSESRSPFLCSLPQLPSLGPKKREIGAYFAGILFSVAWWVFIDAIVLSSTISDLPVFIGFEDYISGIVCTIGMIIVNSIDLSILQGENFSYSGSGLAGKARMMLFIGMAAMAGGVAGSVAILCIKYIVPGVPGAYIYFGVAPIVQNITLLISCAVLWISQNTESEAQYNFVLN</sequence>
<dbReference type="EMBL" id="MCFE01000198">
    <property type="protein sequence ID" value="ORX94695.1"/>
    <property type="molecule type" value="Genomic_DNA"/>
</dbReference>
<feature type="transmembrane region" description="Helical" evidence="6">
    <location>
        <begin position="66"/>
        <end position="86"/>
    </location>
</feature>
<dbReference type="InterPro" id="IPR007919">
    <property type="entry name" value="UPF0220"/>
</dbReference>
<keyword evidence="4 6" id="KW-1133">Transmembrane helix</keyword>
<evidence type="ECO:0000256" key="3">
    <source>
        <dbReference type="ARBA" id="ARBA00022692"/>
    </source>
</evidence>
<dbReference type="Proteomes" id="UP000193498">
    <property type="component" value="Unassembled WGS sequence"/>
</dbReference>
<evidence type="ECO:0000313" key="7">
    <source>
        <dbReference type="EMBL" id="ORX94695.1"/>
    </source>
</evidence>
<dbReference type="FunCoup" id="A0A1Y1Y9W7">
    <property type="interactions" value="141"/>
</dbReference>
<comment type="similarity">
    <text evidence="2">Belongs to the UPF0220 family.</text>
</comment>
<keyword evidence="3 6" id="KW-0812">Transmembrane</keyword>
<dbReference type="Pfam" id="PF05255">
    <property type="entry name" value="UPF0220"/>
    <property type="match status" value="1"/>
</dbReference>
<dbReference type="InParanoid" id="A0A1Y1Y9W7"/>
<keyword evidence="8" id="KW-1185">Reference proteome</keyword>
<evidence type="ECO:0000256" key="4">
    <source>
        <dbReference type="ARBA" id="ARBA00022989"/>
    </source>
</evidence>
<gene>
    <name evidence="7" type="ORF">K493DRAFT_261239</name>
</gene>
<proteinExistence type="inferred from homology"/>
<feature type="transmembrane region" description="Helical" evidence="6">
    <location>
        <begin position="28"/>
        <end position="54"/>
    </location>
</feature>
<dbReference type="PANTHER" id="PTHR13180">
    <property type="entry name" value="SMALL MEMBRANE PROTEIN-RELATED"/>
    <property type="match status" value="1"/>
</dbReference>
<reference evidence="7 8" key="1">
    <citation type="submission" date="2016-07" db="EMBL/GenBank/DDBJ databases">
        <title>Pervasive Adenine N6-methylation of Active Genes in Fungi.</title>
        <authorList>
            <consortium name="DOE Joint Genome Institute"/>
            <person name="Mondo S.J."/>
            <person name="Dannebaum R.O."/>
            <person name="Kuo R.C."/>
            <person name="Labutti K."/>
            <person name="Haridas S."/>
            <person name="Kuo A."/>
            <person name="Salamov A."/>
            <person name="Ahrendt S.R."/>
            <person name="Lipzen A."/>
            <person name="Sullivan W."/>
            <person name="Andreopoulos W.B."/>
            <person name="Clum A."/>
            <person name="Lindquist E."/>
            <person name="Daum C."/>
            <person name="Ramamoorthy G.K."/>
            <person name="Gryganskyi A."/>
            <person name="Culley D."/>
            <person name="Magnuson J.K."/>
            <person name="James T.Y."/>
            <person name="O'Malley M.A."/>
            <person name="Stajich J.E."/>
            <person name="Spatafora J.W."/>
            <person name="Visel A."/>
            <person name="Grigoriev I.V."/>
        </authorList>
    </citation>
    <scope>NUCLEOTIDE SEQUENCE [LARGE SCALE GENOMIC DNA]</scope>
    <source>
        <strain evidence="7 8">CBS 931.73</strain>
    </source>
</reference>
<accession>A0A1Y1Y9W7</accession>
<evidence type="ECO:0000256" key="6">
    <source>
        <dbReference type="SAM" id="Phobius"/>
    </source>
</evidence>
<dbReference type="AlphaFoldDB" id="A0A1Y1Y9W7"/>
<dbReference type="OrthoDB" id="268928at2759"/>
<evidence type="ECO:0000313" key="8">
    <source>
        <dbReference type="Proteomes" id="UP000193498"/>
    </source>
</evidence>
<comment type="subcellular location">
    <subcellularLocation>
        <location evidence="1">Membrane</location>
        <topology evidence="1">Multi-pass membrane protein</topology>
    </subcellularLocation>
</comment>
<feature type="transmembrane region" description="Helical" evidence="6">
    <location>
        <begin position="137"/>
        <end position="161"/>
    </location>
</feature>
<name>A0A1Y1Y9W7_9FUNG</name>
<comment type="caution">
    <text evidence="7">The sequence shown here is derived from an EMBL/GenBank/DDBJ whole genome shotgun (WGS) entry which is preliminary data.</text>
</comment>
<feature type="transmembrane region" description="Helical" evidence="6">
    <location>
        <begin position="107"/>
        <end position="131"/>
    </location>
</feature>
<dbReference type="GO" id="GO:0016020">
    <property type="term" value="C:membrane"/>
    <property type="evidence" value="ECO:0007669"/>
    <property type="project" value="UniProtKB-SubCell"/>
</dbReference>
<evidence type="ECO:0000256" key="1">
    <source>
        <dbReference type="ARBA" id="ARBA00004141"/>
    </source>
</evidence>
<evidence type="ECO:0000256" key="5">
    <source>
        <dbReference type="ARBA" id="ARBA00023136"/>
    </source>
</evidence>
<protein>
    <submittedName>
        <fullName evidence="7">UPF0220-domain-containing protein</fullName>
    </submittedName>
</protein>
<organism evidence="7 8">
    <name type="scientific">Basidiobolus meristosporus CBS 931.73</name>
    <dbReference type="NCBI Taxonomy" id="1314790"/>
    <lineage>
        <taxon>Eukaryota</taxon>
        <taxon>Fungi</taxon>
        <taxon>Fungi incertae sedis</taxon>
        <taxon>Zoopagomycota</taxon>
        <taxon>Entomophthoromycotina</taxon>
        <taxon>Basidiobolomycetes</taxon>
        <taxon>Basidiobolales</taxon>
        <taxon>Basidiobolaceae</taxon>
        <taxon>Basidiobolus</taxon>
    </lineage>
</organism>
<evidence type="ECO:0000256" key="2">
    <source>
        <dbReference type="ARBA" id="ARBA00005335"/>
    </source>
</evidence>
<keyword evidence="5 6" id="KW-0472">Membrane</keyword>